<evidence type="ECO:0000256" key="6">
    <source>
        <dbReference type="ARBA" id="ARBA00022777"/>
    </source>
</evidence>
<dbReference type="InterPro" id="IPR000719">
    <property type="entry name" value="Prot_kinase_dom"/>
</dbReference>
<feature type="compositionally biased region" description="Acidic residues" evidence="12">
    <location>
        <begin position="445"/>
        <end position="457"/>
    </location>
</feature>
<feature type="region of interest" description="Disordered" evidence="12">
    <location>
        <begin position="294"/>
        <end position="316"/>
    </location>
</feature>
<dbReference type="InterPro" id="IPR050494">
    <property type="entry name" value="Ser_Thr_dual-spec_kinase"/>
</dbReference>
<feature type="compositionally biased region" description="Polar residues" evidence="12">
    <location>
        <begin position="668"/>
        <end position="683"/>
    </location>
</feature>
<keyword evidence="4" id="KW-0808">Transferase</keyword>
<evidence type="ECO:0000256" key="10">
    <source>
        <dbReference type="ARBA" id="ARBA00051680"/>
    </source>
</evidence>
<evidence type="ECO:0000256" key="4">
    <source>
        <dbReference type="ARBA" id="ARBA00022679"/>
    </source>
</evidence>
<accession>A0A3Q0KLN7</accession>
<evidence type="ECO:0000313" key="14">
    <source>
        <dbReference type="Proteomes" id="UP000008854"/>
    </source>
</evidence>
<keyword evidence="3" id="KW-0723">Serine/threonine-protein kinase</keyword>
<dbReference type="GO" id="GO:0004674">
    <property type="term" value="F:protein serine/threonine kinase activity"/>
    <property type="evidence" value="ECO:0007669"/>
    <property type="project" value="UniProtKB-KW"/>
</dbReference>
<dbReference type="InterPro" id="IPR008271">
    <property type="entry name" value="Ser/Thr_kinase_AS"/>
</dbReference>
<dbReference type="EC" id="2.7.12.1" evidence="2"/>
<comment type="catalytic activity">
    <reaction evidence="8">
        <text>L-seryl-[protein] + ATP = O-phospho-L-seryl-[protein] + ADP + H(+)</text>
        <dbReference type="Rhea" id="RHEA:17989"/>
        <dbReference type="Rhea" id="RHEA-COMP:9863"/>
        <dbReference type="Rhea" id="RHEA-COMP:11604"/>
        <dbReference type="ChEBI" id="CHEBI:15378"/>
        <dbReference type="ChEBI" id="CHEBI:29999"/>
        <dbReference type="ChEBI" id="CHEBI:30616"/>
        <dbReference type="ChEBI" id="CHEBI:83421"/>
        <dbReference type="ChEBI" id="CHEBI:456216"/>
        <dbReference type="EC" id="2.7.12.1"/>
    </reaction>
</comment>
<keyword evidence="7 11" id="KW-0067">ATP-binding</keyword>
<dbReference type="Proteomes" id="UP000008854">
    <property type="component" value="Unassembled WGS sequence"/>
</dbReference>
<reference evidence="14" key="1">
    <citation type="journal article" date="2012" name="PLoS Negl. Trop. Dis.">
        <title>A systematically improved high quality genome and transcriptome of the human blood fluke Schistosoma mansoni.</title>
        <authorList>
            <person name="Protasio A.V."/>
            <person name="Tsai I.J."/>
            <person name="Babbage A."/>
            <person name="Nichol S."/>
            <person name="Hunt M."/>
            <person name="Aslett M.A."/>
            <person name="De Silva N."/>
            <person name="Velarde G.S."/>
            <person name="Anderson T.J."/>
            <person name="Clark R.C."/>
            <person name="Davidson C."/>
            <person name="Dillon G.P."/>
            <person name="Holroyd N.E."/>
            <person name="LoVerde P.T."/>
            <person name="Lloyd C."/>
            <person name="McQuillan J."/>
            <person name="Oliveira G."/>
            <person name="Otto T.D."/>
            <person name="Parker-Manuel S.J."/>
            <person name="Quail M.A."/>
            <person name="Wilson R.A."/>
            <person name="Zerlotini A."/>
            <person name="Dunne D.W."/>
            <person name="Berriman M."/>
        </authorList>
    </citation>
    <scope>NUCLEOTIDE SEQUENCE [LARGE SCALE GENOMIC DNA]</scope>
    <source>
        <strain evidence="14">Puerto Rican</strain>
    </source>
</reference>
<evidence type="ECO:0000256" key="5">
    <source>
        <dbReference type="ARBA" id="ARBA00022741"/>
    </source>
</evidence>
<dbReference type="InParanoid" id="A0A3Q0KLN7"/>
<comment type="similarity">
    <text evidence="1">Belongs to the protein kinase superfamily. CMGC Ser/Thr protein kinase family. MNB/DYRK subfamily.</text>
</comment>
<feature type="compositionally biased region" description="Low complexity" evidence="12">
    <location>
        <begin position="642"/>
        <end position="667"/>
    </location>
</feature>
<dbReference type="PANTHER" id="PTHR24058:SF22">
    <property type="entry name" value="DUAL SPECIFICITY TYROSINE-PHOSPHORYLATION-REGULATED KINASE 4"/>
    <property type="match status" value="1"/>
</dbReference>
<dbReference type="WBParaSite" id="Smp_130250.1">
    <property type="protein sequence ID" value="Smp_130250.1"/>
    <property type="gene ID" value="Smp_130250"/>
</dbReference>
<dbReference type="PROSITE" id="PS50011">
    <property type="entry name" value="PROTEIN_KINASE_DOM"/>
    <property type="match status" value="1"/>
</dbReference>
<organism evidence="14 15">
    <name type="scientific">Schistosoma mansoni</name>
    <name type="common">Blood fluke</name>
    <dbReference type="NCBI Taxonomy" id="6183"/>
    <lineage>
        <taxon>Eukaryota</taxon>
        <taxon>Metazoa</taxon>
        <taxon>Spiralia</taxon>
        <taxon>Lophotrochozoa</taxon>
        <taxon>Platyhelminthes</taxon>
        <taxon>Trematoda</taxon>
        <taxon>Digenea</taxon>
        <taxon>Strigeidida</taxon>
        <taxon>Schistosomatoidea</taxon>
        <taxon>Schistosomatidae</taxon>
        <taxon>Schistosoma</taxon>
    </lineage>
</organism>
<dbReference type="STRING" id="6183.A0A3Q0KLN7"/>
<comment type="catalytic activity">
    <reaction evidence="9">
        <text>L-threonyl-[protein] + ATP = O-phospho-L-threonyl-[protein] + ADP + H(+)</text>
        <dbReference type="Rhea" id="RHEA:46608"/>
        <dbReference type="Rhea" id="RHEA-COMP:11060"/>
        <dbReference type="Rhea" id="RHEA-COMP:11605"/>
        <dbReference type="ChEBI" id="CHEBI:15378"/>
        <dbReference type="ChEBI" id="CHEBI:30013"/>
        <dbReference type="ChEBI" id="CHEBI:30616"/>
        <dbReference type="ChEBI" id="CHEBI:61977"/>
        <dbReference type="ChEBI" id="CHEBI:456216"/>
        <dbReference type="EC" id="2.7.12.1"/>
    </reaction>
</comment>
<evidence type="ECO:0000256" key="3">
    <source>
        <dbReference type="ARBA" id="ARBA00022527"/>
    </source>
</evidence>
<dbReference type="GO" id="GO:0005634">
    <property type="term" value="C:nucleus"/>
    <property type="evidence" value="ECO:0007669"/>
    <property type="project" value="TreeGrafter"/>
</dbReference>
<reference evidence="15" key="2">
    <citation type="submission" date="2018-12" db="UniProtKB">
        <authorList>
            <consortium name="WormBaseParasite"/>
        </authorList>
    </citation>
    <scope>IDENTIFICATION</scope>
    <source>
        <strain evidence="15">Puerto Rican</strain>
    </source>
</reference>
<dbReference type="InterPro" id="IPR011009">
    <property type="entry name" value="Kinase-like_dom_sf"/>
</dbReference>
<dbReference type="SMART" id="SM00220">
    <property type="entry name" value="S_TKc"/>
    <property type="match status" value="1"/>
</dbReference>
<feature type="region of interest" description="Disordered" evidence="12">
    <location>
        <begin position="1"/>
        <end position="30"/>
    </location>
</feature>
<dbReference type="SUPFAM" id="SSF56112">
    <property type="entry name" value="Protein kinase-like (PK-like)"/>
    <property type="match status" value="1"/>
</dbReference>
<evidence type="ECO:0000256" key="11">
    <source>
        <dbReference type="PROSITE-ProRule" id="PRU10141"/>
    </source>
</evidence>
<sequence>MPIMSLRHVSPRGKHQQHQQHQQQQQANGISSERDYNYHIKHSYDLYNNTTTTHNYNTTYYLIDKPYKNYKSKYNNVYLSHNKLFDVTNDRRNHQFLKQHTSKMDTNNSNNSTTLDTSSIPSKLRSIHHYGTSTSSVNTCTTTTTNTTINTNTTTSNNSNMSKESFENSNIKNRYSKLIHCQSPIIHVRDSNNHISNRGNNNNNNNTNNSTINYNRLNDGFNYLKHIHKSKKYLNNHQYLINNSYDDVISLNKLTDYNHYLLSALHSQDTLSLNKYTLPTYRPENTLIKYNTLENSTSNSNSSLHQQNRHPIHQRTQRQSLLFQKSDLNTSKSQLLNTTTNHTTTVNNQNPFITRIDQNELIIDKSKIINVSSSSTSTTTATTTTTSTIPTNTPLDNLSDHYISTTKTISKLVPPLIGLNDINVNDSQPIQQDIYISNSSNHDNDNDDGDGDGDGDDLSNPCYSQRDQSISNDISSININHNHNRRWQQSNSWLPKVAMNSNRTKYDEILSTSWNLLTMKNWKSDQELKHKMGLMNNHSNHTHKIGGGFWFREKAIHHTKSLITGRRKIEQSNGHLQQSKGITFSSIVNHCPLINQYLSSNKVLHCQFESVPTEQTELFSLPEAKSKFSIDNSLSSSNRISSTYNTTTTNTNTTTTSTTASTTTTSSQNKVKSTKSIIQSNTDLTDHFNKTNKSKRNPMTDINDTLLTSSLSSSSLPIQNYNRTKCPDTKHHSNDVHHLMKMNKVPTITINDSTNLNQQSKDNLSLKINNNSNHNEYTPSLSSSRRQHSQQFNHLSDYDNGISLKDHSNRELIIQLNKNHNTTDNTTNNTTYNNNTTNNSNSNNNGELSTNDVIKNQFKEKSIIIESKKLSNQYYETKQLSSHISKDDKEIIKLNDKMNIPMTPHTALNIYGKKLTSYEKEEILNFNKIWYLGLSAQKIDAIQGSPSNHGYDDENGGYIKITHDHIAYRFQSLETLGKGSFGRVIRAIDHKSGYPVAIKIIRNKKRFHQQAQVEVAILENLKKADHKNIHNIIHIRDHFTFRNHLCIVFDLLGSNLYDLLRKNDFRGFTIHSLKKITIKLLNCLCLLRKQGVIHCDLKPENILIGLNNPSELKVIDFGSSCFIHQKTYTYIQSRFYRAPEIILGITYGPPIDMWSLGCILPELYTGRPLFPGENENEQLACIMEVLGLPSELHLEKASRRRVFFDSKRTPRYLTNSRGRKRIPGTETIENLVKTVDLKFINLLNQCLTWDPDERITPNEALNHEWIIRENEQTKQNVTFQTLEQTNSENKQKDTIA</sequence>
<feature type="domain" description="Protein kinase" evidence="13">
    <location>
        <begin position="970"/>
        <end position="1266"/>
    </location>
</feature>
<feature type="compositionally biased region" description="Basic residues" evidence="12">
    <location>
        <begin position="307"/>
        <end position="316"/>
    </location>
</feature>
<feature type="compositionally biased region" description="Low complexity" evidence="12">
    <location>
        <begin position="458"/>
        <end position="467"/>
    </location>
</feature>
<feature type="compositionally biased region" description="Basic residues" evidence="12">
    <location>
        <begin position="9"/>
        <end position="18"/>
    </location>
</feature>
<protein>
    <recommendedName>
        <fullName evidence="2">dual-specificity kinase</fullName>
        <ecNumber evidence="2">2.7.12.1</ecNumber>
    </recommendedName>
</protein>
<dbReference type="Pfam" id="PF00069">
    <property type="entry name" value="Pkinase"/>
    <property type="match status" value="1"/>
</dbReference>
<feature type="region of interest" description="Disordered" evidence="12">
    <location>
        <begin position="642"/>
        <end position="705"/>
    </location>
</feature>
<evidence type="ECO:0000313" key="15">
    <source>
        <dbReference type="WBParaSite" id="Smp_130250.1"/>
    </source>
</evidence>
<dbReference type="PROSITE" id="PS00107">
    <property type="entry name" value="PROTEIN_KINASE_ATP"/>
    <property type="match status" value="1"/>
</dbReference>
<evidence type="ECO:0000256" key="7">
    <source>
        <dbReference type="ARBA" id="ARBA00022840"/>
    </source>
</evidence>
<dbReference type="InterPro" id="IPR042521">
    <property type="entry name" value="DYRK"/>
</dbReference>
<dbReference type="Gene3D" id="1.10.510.10">
    <property type="entry name" value="Transferase(Phosphotransferase) domain 1"/>
    <property type="match status" value="1"/>
</dbReference>
<dbReference type="GO" id="GO:0005856">
    <property type="term" value="C:cytoskeleton"/>
    <property type="evidence" value="ECO:0007669"/>
    <property type="project" value="TreeGrafter"/>
</dbReference>
<keyword evidence="14" id="KW-1185">Reference proteome</keyword>
<feature type="region of interest" description="Disordered" evidence="12">
    <location>
        <begin position="819"/>
        <end position="848"/>
    </location>
</feature>
<dbReference type="PROSITE" id="PS00108">
    <property type="entry name" value="PROTEIN_KINASE_ST"/>
    <property type="match status" value="1"/>
</dbReference>
<feature type="binding site" evidence="11">
    <location>
        <position position="999"/>
    </location>
    <ligand>
        <name>ATP</name>
        <dbReference type="ChEBI" id="CHEBI:30616"/>
    </ligand>
</feature>
<dbReference type="Gene3D" id="3.30.10.30">
    <property type="entry name" value="DYRK"/>
    <property type="match status" value="1"/>
</dbReference>
<evidence type="ECO:0000256" key="8">
    <source>
        <dbReference type="ARBA" id="ARBA00049003"/>
    </source>
</evidence>
<evidence type="ECO:0000256" key="9">
    <source>
        <dbReference type="ARBA" id="ARBA00049308"/>
    </source>
</evidence>
<dbReference type="GO" id="GO:0005524">
    <property type="term" value="F:ATP binding"/>
    <property type="evidence" value="ECO:0007669"/>
    <property type="project" value="UniProtKB-UniRule"/>
</dbReference>
<name>A0A3Q0KLN7_SCHMA</name>
<feature type="compositionally biased region" description="Polar residues" evidence="12">
    <location>
        <begin position="769"/>
        <end position="779"/>
    </location>
</feature>
<dbReference type="InterPro" id="IPR017441">
    <property type="entry name" value="Protein_kinase_ATP_BS"/>
</dbReference>
<evidence type="ECO:0000256" key="1">
    <source>
        <dbReference type="ARBA" id="ARBA00008867"/>
    </source>
</evidence>
<evidence type="ECO:0000256" key="12">
    <source>
        <dbReference type="SAM" id="MobiDB-lite"/>
    </source>
</evidence>
<evidence type="ECO:0000259" key="13">
    <source>
        <dbReference type="PROSITE" id="PS50011"/>
    </source>
</evidence>
<keyword evidence="5 11" id="KW-0547">Nucleotide-binding</keyword>
<feature type="compositionally biased region" description="Low complexity" evidence="12">
    <location>
        <begin position="294"/>
        <end position="306"/>
    </location>
</feature>
<feature type="region of interest" description="Disordered" evidence="12">
    <location>
        <begin position="769"/>
        <end position="790"/>
    </location>
</feature>
<dbReference type="Gene3D" id="3.30.200.20">
    <property type="entry name" value="Phosphorylase Kinase, domain 1"/>
    <property type="match status" value="1"/>
</dbReference>
<keyword evidence="6" id="KW-0418">Kinase</keyword>
<dbReference type="GO" id="GO:0004712">
    <property type="term" value="F:protein serine/threonine/tyrosine kinase activity"/>
    <property type="evidence" value="ECO:0007669"/>
    <property type="project" value="UniProtKB-EC"/>
</dbReference>
<dbReference type="FunFam" id="1.10.510.10:FF:000624">
    <property type="entry name" value="Mitogen-activated protein kinase"/>
    <property type="match status" value="1"/>
</dbReference>
<dbReference type="AlphaFoldDB" id="A0A3Q0KLN7"/>
<dbReference type="GO" id="GO:0005737">
    <property type="term" value="C:cytoplasm"/>
    <property type="evidence" value="ECO:0007669"/>
    <property type="project" value="TreeGrafter"/>
</dbReference>
<proteinExistence type="inferred from homology"/>
<comment type="catalytic activity">
    <reaction evidence="10">
        <text>L-tyrosyl-[protein] + ATP = O-phospho-L-tyrosyl-[protein] + ADP + H(+)</text>
        <dbReference type="Rhea" id="RHEA:10596"/>
        <dbReference type="Rhea" id="RHEA-COMP:10136"/>
        <dbReference type="Rhea" id="RHEA-COMP:20101"/>
        <dbReference type="ChEBI" id="CHEBI:15378"/>
        <dbReference type="ChEBI" id="CHEBI:30616"/>
        <dbReference type="ChEBI" id="CHEBI:46858"/>
        <dbReference type="ChEBI" id="CHEBI:61978"/>
        <dbReference type="ChEBI" id="CHEBI:456216"/>
        <dbReference type="EC" id="2.7.12.1"/>
    </reaction>
</comment>
<feature type="region of interest" description="Disordered" evidence="12">
    <location>
        <begin position="436"/>
        <end position="467"/>
    </location>
</feature>
<evidence type="ECO:0000256" key="2">
    <source>
        <dbReference type="ARBA" id="ARBA00013203"/>
    </source>
</evidence>
<dbReference type="PANTHER" id="PTHR24058">
    <property type="entry name" value="DUAL SPECIFICITY PROTEIN KINASE"/>
    <property type="match status" value="1"/>
</dbReference>